<dbReference type="InterPro" id="IPR028087">
    <property type="entry name" value="Tad_N"/>
</dbReference>
<protein>
    <submittedName>
        <fullName evidence="3">Pilus assembly protein</fullName>
    </submittedName>
</protein>
<dbReference type="SUPFAM" id="SSF53300">
    <property type="entry name" value="vWA-like"/>
    <property type="match status" value="1"/>
</dbReference>
<evidence type="ECO:0000313" key="4">
    <source>
        <dbReference type="Proteomes" id="UP001224644"/>
    </source>
</evidence>
<reference evidence="4" key="1">
    <citation type="journal article" date="2019" name="Int. J. Syst. Evol. Microbiol.">
        <title>The Global Catalogue of Microorganisms (GCM) 10K type strain sequencing project: providing services to taxonomists for standard genome sequencing and annotation.</title>
        <authorList>
            <consortium name="The Broad Institute Genomics Platform"/>
            <consortium name="The Broad Institute Genome Sequencing Center for Infectious Disease"/>
            <person name="Wu L."/>
            <person name="Ma J."/>
        </authorList>
    </citation>
    <scope>NUCLEOTIDE SEQUENCE [LARGE SCALE GENOMIC DNA]</scope>
    <source>
        <strain evidence="4">CECT 7069</strain>
    </source>
</reference>
<evidence type="ECO:0000313" key="3">
    <source>
        <dbReference type="EMBL" id="MDN3589727.1"/>
    </source>
</evidence>
<dbReference type="Proteomes" id="UP001224644">
    <property type="component" value="Unassembled WGS sequence"/>
</dbReference>
<evidence type="ECO:0000259" key="2">
    <source>
        <dbReference type="Pfam" id="PF13400"/>
    </source>
</evidence>
<evidence type="ECO:0000256" key="1">
    <source>
        <dbReference type="SAM" id="Phobius"/>
    </source>
</evidence>
<feature type="transmembrane region" description="Helical" evidence="1">
    <location>
        <begin position="15"/>
        <end position="36"/>
    </location>
</feature>
<proteinExistence type="predicted"/>
<dbReference type="RefSeq" id="WP_283207145.1">
    <property type="nucleotide sequence ID" value="NZ_BPQD01000001.1"/>
</dbReference>
<accession>A0ABT8BCE4</accession>
<keyword evidence="4" id="KW-1185">Reference proteome</keyword>
<gene>
    <name evidence="3" type="ORF">QWZ12_03780</name>
</gene>
<dbReference type="Gene3D" id="3.40.50.410">
    <property type="entry name" value="von Willebrand factor, type A domain"/>
    <property type="match status" value="2"/>
</dbReference>
<name>A0ABT8BCE4_9HYPH</name>
<dbReference type="Pfam" id="PF13400">
    <property type="entry name" value="Tad"/>
    <property type="match status" value="1"/>
</dbReference>
<dbReference type="EMBL" id="JAUFPX010000002">
    <property type="protein sequence ID" value="MDN3589727.1"/>
    <property type="molecule type" value="Genomic_DNA"/>
</dbReference>
<keyword evidence="1" id="KW-0812">Transmembrane</keyword>
<dbReference type="InterPro" id="IPR036465">
    <property type="entry name" value="vWFA_dom_sf"/>
</dbReference>
<organism evidence="3 4">
    <name type="scientific">Methylobacterium adhaesivum</name>
    <dbReference type="NCBI Taxonomy" id="333297"/>
    <lineage>
        <taxon>Bacteria</taxon>
        <taxon>Pseudomonadati</taxon>
        <taxon>Pseudomonadota</taxon>
        <taxon>Alphaproteobacteria</taxon>
        <taxon>Hyphomicrobiales</taxon>
        <taxon>Methylobacteriaceae</taxon>
        <taxon>Methylobacterium</taxon>
    </lineage>
</organism>
<comment type="caution">
    <text evidence="3">The sequence shown here is derived from an EMBL/GenBank/DDBJ whole genome shotgun (WGS) entry which is preliminary data.</text>
</comment>
<keyword evidence="1" id="KW-0472">Membrane</keyword>
<keyword evidence="1" id="KW-1133">Transmembrane helix</keyword>
<feature type="domain" description="Putative Flp pilus-assembly TadG-like N-terminal" evidence="2">
    <location>
        <begin position="13"/>
        <end position="56"/>
    </location>
</feature>
<sequence>MDSGHRFLGDGRGNIAILFGLSFVPVMFLAGAAVDYGRASALRARLQNAVDGTALALCQTSLATTPAALEDQAAKLIAAYMPEGAALTAPLAISANPRIITVKAGATYRTAFASLLRVNTIPVGASSQCATPMAQTFEIAIALDTTGSMDSAGGSGTKMAAARDAAKKFVDYVYSKPAFSPQTRISIVPFAGGVAVDPKTYGAATPWIDGAAKSAYHWTNVDFSAANATVKTALKSRFDLFDQLRKLDSGWGWAGCLETRPYPLNVQDTAPTPDNPNSYFVPMFAPDEPGGDTPNTVTLSGSLKVPGTHNDYTALSPSTQRYINSYLDDNTNEPGCEAKTMTAPEAEMRACKYYKPTSYAATSKNALQLPNGPNNACTSKPLQTLTTDTAKLKSLIDSLVAIGSTNIFEGFMWAWRTISPAGLFGQTSAYNDTTVRKVIVLMTDGENSWYPNTAFGLSNIHDSIFSPLSYMINGNGTRVSGSPGLPSRLVTGTGTPTSLAQARAALDALTREACTNAKARNIAVFTIGFSVPSDPIDQAGIDLLRDCATAPGQAYVANSSTALMAAFDDIAKSIGKLRIVR</sequence>